<evidence type="ECO:0000256" key="5">
    <source>
        <dbReference type="ARBA" id="ARBA00012792"/>
    </source>
</evidence>
<dbReference type="InterPro" id="IPR025192">
    <property type="entry name" value="Succ_DH/fum_Rdtase_N"/>
</dbReference>
<evidence type="ECO:0000256" key="14">
    <source>
        <dbReference type="ARBA" id="ARBA00034078"/>
    </source>
</evidence>
<reference evidence="17 18" key="1">
    <citation type="submission" date="2010-12" db="EMBL/GenBank/DDBJ databases">
        <authorList>
            <person name="Muzny D."/>
            <person name="Qin X."/>
            <person name="Buhay C."/>
            <person name="Dugan-Rocha S."/>
            <person name="Ding Y."/>
            <person name="Chen G."/>
            <person name="Hawes A."/>
            <person name="Holder M."/>
            <person name="Jhangiani S."/>
            <person name="Johnson A."/>
            <person name="Khan Z."/>
            <person name="Li Z."/>
            <person name="Liu W."/>
            <person name="Liu X."/>
            <person name="Perez L."/>
            <person name="Shen H."/>
            <person name="Wang Q."/>
            <person name="Watt J."/>
            <person name="Xi L."/>
            <person name="Xin Y."/>
            <person name="Zhou J."/>
            <person name="Deng J."/>
            <person name="Jiang H."/>
            <person name="Liu Y."/>
            <person name="Qu J."/>
            <person name="Song X.-Z."/>
            <person name="Zhang L."/>
            <person name="Villasana D."/>
            <person name="Johnson A."/>
            <person name="Liu J."/>
            <person name="Liyanage D."/>
            <person name="Lorensuhewa L."/>
            <person name="Robinson T."/>
            <person name="Song A."/>
            <person name="Song B.-B."/>
            <person name="Dinh H."/>
            <person name="Thornton R."/>
            <person name="Coyle M."/>
            <person name="Francisco L."/>
            <person name="Jackson L."/>
            <person name="Javaid M."/>
            <person name="Korchina V."/>
            <person name="Kovar C."/>
            <person name="Mata R."/>
            <person name="Mathew T."/>
            <person name="Ngo R."/>
            <person name="Nguyen L."/>
            <person name="Nguyen N."/>
            <person name="Okwuonu G."/>
            <person name="Ongeri F."/>
            <person name="Pham C."/>
            <person name="Simmons D."/>
            <person name="Wilczek-Boney K."/>
            <person name="Hale W."/>
            <person name="Jakkamsetti A."/>
            <person name="Pham P."/>
            <person name="Ruth R."/>
            <person name="San Lucas F."/>
            <person name="Warren J."/>
            <person name="Zhang J."/>
            <person name="Zhao Z."/>
            <person name="Zhou C."/>
            <person name="Zhu D."/>
            <person name="Lee S."/>
            <person name="Bess C."/>
            <person name="Blankenburg K."/>
            <person name="Forbes L."/>
            <person name="Fu Q."/>
            <person name="Gubbala S."/>
            <person name="Hirani K."/>
            <person name="Jayaseelan J.C."/>
            <person name="Lara F."/>
            <person name="Munidasa M."/>
            <person name="Palculict T."/>
            <person name="Patil S."/>
            <person name="Pu L.-L."/>
            <person name="Saada N."/>
            <person name="Tang L."/>
            <person name="Weissenberger G."/>
            <person name="Zhu Y."/>
            <person name="Hemphill L."/>
            <person name="Shang Y."/>
            <person name="Youmans B."/>
            <person name="Ayvaz T."/>
            <person name="Ross M."/>
            <person name="Santibanez J."/>
            <person name="Aqrawi P."/>
            <person name="Gross S."/>
            <person name="Joshi V."/>
            <person name="Fowler G."/>
            <person name="Nazareth L."/>
            <person name="Reid J."/>
            <person name="Worley K."/>
            <person name="Petrosino J."/>
            <person name="Highlander S."/>
            <person name="Gibbs R."/>
        </authorList>
    </citation>
    <scope>NUCLEOTIDE SEQUENCE [LARGE SCALE GENOMIC DNA]</scope>
    <source>
        <strain evidence="17 18">DSM 10105</strain>
    </source>
</reference>
<feature type="region of interest" description="Disordered" evidence="15">
    <location>
        <begin position="20"/>
        <end position="135"/>
    </location>
</feature>
<keyword evidence="8" id="KW-0001">2Fe-2S</keyword>
<name>E6JZK7_PARDN</name>
<dbReference type="GO" id="GO:0008177">
    <property type="term" value="F:succinate dehydrogenase (quinone) activity"/>
    <property type="evidence" value="ECO:0007669"/>
    <property type="project" value="UniProtKB-EC"/>
</dbReference>
<evidence type="ECO:0000256" key="9">
    <source>
        <dbReference type="ARBA" id="ARBA00022723"/>
    </source>
</evidence>
<comment type="caution">
    <text evidence="17">The sequence shown here is derived from an EMBL/GenBank/DDBJ whole genome shotgun (WGS) entry which is preliminary data.</text>
</comment>
<dbReference type="Pfam" id="PF13085">
    <property type="entry name" value="Fer2_3"/>
    <property type="match status" value="1"/>
</dbReference>
<keyword evidence="6" id="KW-0004">4Fe-4S</keyword>
<evidence type="ECO:0000256" key="6">
    <source>
        <dbReference type="ARBA" id="ARBA00022485"/>
    </source>
</evidence>
<evidence type="ECO:0000256" key="8">
    <source>
        <dbReference type="ARBA" id="ARBA00022714"/>
    </source>
</evidence>
<comment type="cofactor">
    <cofactor evidence="14">
        <name>[2Fe-2S] cluster</name>
        <dbReference type="ChEBI" id="CHEBI:190135"/>
    </cofactor>
</comment>
<comment type="cofactor">
    <cofactor evidence="1">
        <name>[3Fe-4S] cluster</name>
        <dbReference type="ChEBI" id="CHEBI:21137"/>
    </cofactor>
</comment>
<comment type="pathway">
    <text evidence="3">Carbohydrate metabolism; tricarboxylic acid cycle.</text>
</comment>
<evidence type="ECO:0000313" key="18">
    <source>
        <dbReference type="Proteomes" id="UP000004946"/>
    </source>
</evidence>
<dbReference type="InterPro" id="IPR004489">
    <property type="entry name" value="Succ_DH/fum_Rdtase_Fe-S"/>
</dbReference>
<dbReference type="SUPFAM" id="SSF54292">
    <property type="entry name" value="2Fe-2S ferredoxin-like"/>
    <property type="match status" value="1"/>
</dbReference>
<evidence type="ECO:0000256" key="7">
    <source>
        <dbReference type="ARBA" id="ARBA00022532"/>
    </source>
</evidence>
<keyword evidence="9" id="KW-0479">Metal-binding</keyword>
<dbReference type="GO" id="GO:0046872">
    <property type="term" value="F:metal ion binding"/>
    <property type="evidence" value="ECO:0007669"/>
    <property type="project" value="UniProtKB-KW"/>
</dbReference>
<dbReference type="AlphaFoldDB" id="E6JZK7"/>
<dbReference type="GO" id="GO:0009055">
    <property type="term" value="F:electron transfer activity"/>
    <property type="evidence" value="ECO:0007669"/>
    <property type="project" value="InterPro"/>
</dbReference>
<feature type="domain" description="4Fe-4S ferredoxin-type" evidence="16">
    <location>
        <begin position="378"/>
        <end position="399"/>
    </location>
</feature>
<dbReference type="Gene3D" id="1.10.1060.10">
    <property type="entry name" value="Alpha-helical ferredoxin"/>
    <property type="match status" value="1"/>
</dbReference>
<protein>
    <recommendedName>
        <fullName evidence="5">succinate dehydrogenase</fullName>
        <ecNumber evidence="5">1.3.5.1</ecNumber>
    </recommendedName>
</protein>
<dbReference type="PROSITE" id="PS51379">
    <property type="entry name" value="4FE4S_FER_2"/>
    <property type="match status" value="1"/>
</dbReference>
<dbReference type="InterPro" id="IPR017896">
    <property type="entry name" value="4Fe4S_Fe-S-bd"/>
</dbReference>
<accession>E6JZK7</accession>
<keyword evidence="12" id="KW-0411">Iron-sulfur</keyword>
<dbReference type="InterPro" id="IPR017900">
    <property type="entry name" value="4Fe4S_Fe_S_CS"/>
</dbReference>
<keyword evidence="7" id="KW-0816">Tricarboxylic acid cycle</keyword>
<comment type="similarity">
    <text evidence="4">Belongs to the succinate dehydrogenase/fumarate reductase iron-sulfur protein family.</text>
</comment>
<dbReference type="PANTHER" id="PTHR11921:SF29">
    <property type="entry name" value="SUCCINATE DEHYDROGENASE [UBIQUINONE] IRON-SULFUR SUBUNIT, MITOCHONDRIAL"/>
    <property type="match status" value="1"/>
</dbReference>
<dbReference type="GO" id="GO:0051537">
    <property type="term" value="F:2 iron, 2 sulfur cluster binding"/>
    <property type="evidence" value="ECO:0007669"/>
    <property type="project" value="UniProtKB-KW"/>
</dbReference>
<dbReference type="GO" id="GO:0022904">
    <property type="term" value="P:respiratory electron transport chain"/>
    <property type="evidence" value="ECO:0007669"/>
    <property type="project" value="TreeGrafter"/>
</dbReference>
<evidence type="ECO:0000256" key="3">
    <source>
        <dbReference type="ARBA" id="ARBA00005163"/>
    </source>
</evidence>
<keyword evidence="13" id="KW-0003">3Fe-4S</keyword>
<dbReference type="InterPro" id="IPR001041">
    <property type="entry name" value="2Fe-2S_ferredoxin-type"/>
</dbReference>
<dbReference type="GO" id="GO:0051538">
    <property type="term" value="F:3 iron, 4 sulfur cluster binding"/>
    <property type="evidence" value="ECO:0007669"/>
    <property type="project" value="UniProtKB-KW"/>
</dbReference>
<sequence>MNKQRTEHLMTVTMRVHRFSPQPAFADEPSNVSSAGSASRAFPLANSSSNSSASAANQTRPLPRRHHRSNPFASVDAQDISNSSQTSSRRTSVEEAAVRTGGLCQRHHSNPFQTASTNDENPRSSSENSSASLSGSIGIDDTFDAATATEVSTAAAIPTVTAAATAENLNHGSRQNQPSALDQIQTETPVQKQGISWVQEYEVTVPKQETLLNVLLMIKRQQDPGLAFRYSCGHGMCGSDAVRVNGAPTLLCTATVEYWAKDAAENGHRLFRRTIPAPAQVGETGEEETLVGKTRIKAEDTKDTRDAQSEPSDGPAPAKVIDISPLAGFPILKDLIVDIDPMLEAIKRFQPYLQATGQLKTTESGKIDAFEYLQSPQELTRFEQLSTCISCGVCEGACPIYSGGEAFVGPAALVHEMRFIEDSRDQATEKRWTDLGASDALSACQSVRACSLNCPQGIDVGEVIWQAITKKKRLQNQRNE</sequence>
<feature type="region of interest" description="Disordered" evidence="15">
    <location>
        <begin position="281"/>
        <end position="319"/>
    </location>
</feature>
<dbReference type="KEGG" id="pdo:PSDT_0590"/>
<dbReference type="eggNOG" id="COG0479">
    <property type="taxonomic scope" value="Bacteria"/>
</dbReference>
<keyword evidence="10" id="KW-0560">Oxidoreductase</keyword>
<dbReference type="EMBL" id="AEON01000001">
    <property type="protein sequence ID" value="EFT84053.1"/>
    <property type="molecule type" value="Genomic_DNA"/>
</dbReference>
<dbReference type="PROSITE" id="PS00198">
    <property type="entry name" value="4FE4S_FER_1"/>
    <property type="match status" value="1"/>
</dbReference>
<dbReference type="InterPro" id="IPR050573">
    <property type="entry name" value="SDH/FRD_Iron-Sulfur"/>
</dbReference>
<dbReference type="Pfam" id="PF13183">
    <property type="entry name" value="Fer4_8"/>
    <property type="match status" value="1"/>
</dbReference>
<dbReference type="GO" id="GO:0006099">
    <property type="term" value="P:tricarboxylic acid cycle"/>
    <property type="evidence" value="ECO:0007669"/>
    <property type="project" value="UniProtKB-KW"/>
</dbReference>
<dbReference type="EC" id="1.3.5.1" evidence="5"/>
<feature type="compositionally biased region" description="Low complexity" evidence="15">
    <location>
        <begin position="45"/>
        <end position="57"/>
    </location>
</feature>
<evidence type="ECO:0000256" key="11">
    <source>
        <dbReference type="ARBA" id="ARBA00023004"/>
    </source>
</evidence>
<dbReference type="InterPro" id="IPR036010">
    <property type="entry name" value="2Fe-2S_ferredoxin-like_sf"/>
</dbReference>
<keyword evidence="18" id="KW-1185">Reference proteome</keyword>
<evidence type="ECO:0000256" key="13">
    <source>
        <dbReference type="ARBA" id="ARBA00023291"/>
    </source>
</evidence>
<dbReference type="InterPro" id="IPR012675">
    <property type="entry name" value="Beta-grasp_dom_sf"/>
</dbReference>
<evidence type="ECO:0000259" key="16">
    <source>
        <dbReference type="PROSITE" id="PS51379"/>
    </source>
</evidence>
<comment type="cofactor">
    <cofactor evidence="2">
        <name>[4Fe-4S] cluster</name>
        <dbReference type="ChEBI" id="CHEBI:49883"/>
    </cofactor>
</comment>
<evidence type="ECO:0000256" key="12">
    <source>
        <dbReference type="ARBA" id="ARBA00023014"/>
    </source>
</evidence>
<feature type="compositionally biased region" description="Basic and acidic residues" evidence="15">
    <location>
        <begin position="296"/>
        <end position="308"/>
    </location>
</feature>
<dbReference type="Gene3D" id="3.10.20.30">
    <property type="match status" value="1"/>
</dbReference>
<evidence type="ECO:0000256" key="4">
    <source>
        <dbReference type="ARBA" id="ARBA00009433"/>
    </source>
</evidence>
<evidence type="ECO:0000256" key="2">
    <source>
        <dbReference type="ARBA" id="ARBA00001966"/>
    </source>
</evidence>
<gene>
    <name evidence="17" type="ORF">HMPREF0620_1058</name>
</gene>
<dbReference type="Proteomes" id="UP000004946">
    <property type="component" value="Chromosome"/>
</dbReference>
<dbReference type="SUPFAM" id="SSF46548">
    <property type="entry name" value="alpha-helical ferredoxin"/>
    <property type="match status" value="1"/>
</dbReference>
<evidence type="ECO:0000256" key="15">
    <source>
        <dbReference type="SAM" id="MobiDB-lite"/>
    </source>
</evidence>
<dbReference type="CDD" id="cd00207">
    <property type="entry name" value="fer2"/>
    <property type="match status" value="1"/>
</dbReference>
<organism evidence="17 18">
    <name type="scientific">Parascardovia denticolens DSM 10105 = JCM 12538</name>
    <dbReference type="NCBI Taxonomy" id="864564"/>
    <lineage>
        <taxon>Bacteria</taxon>
        <taxon>Bacillati</taxon>
        <taxon>Actinomycetota</taxon>
        <taxon>Actinomycetes</taxon>
        <taxon>Bifidobacteriales</taxon>
        <taxon>Bifidobacteriaceae</taxon>
        <taxon>Parascardovia</taxon>
    </lineage>
</organism>
<dbReference type="NCBIfam" id="TIGR00384">
    <property type="entry name" value="dhsB"/>
    <property type="match status" value="1"/>
</dbReference>
<evidence type="ECO:0000256" key="1">
    <source>
        <dbReference type="ARBA" id="ARBA00001927"/>
    </source>
</evidence>
<feature type="compositionally biased region" description="Polar residues" evidence="15">
    <location>
        <begin position="110"/>
        <end position="119"/>
    </location>
</feature>
<evidence type="ECO:0000256" key="10">
    <source>
        <dbReference type="ARBA" id="ARBA00023002"/>
    </source>
</evidence>
<dbReference type="PANTHER" id="PTHR11921">
    <property type="entry name" value="SUCCINATE DEHYDROGENASE IRON-SULFUR PROTEIN"/>
    <property type="match status" value="1"/>
</dbReference>
<feature type="compositionally biased region" description="Low complexity" evidence="15">
    <location>
        <begin position="124"/>
        <end position="135"/>
    </location>
</feature>
<dbReference type="GO" id="GO:0051539">
    <property type="term" value="F:4 iron, 4 sulfur cluster binding"/>
    <property type="evidence" value="ECO:0007669"/>
    <property type="project" value="UniProtKB-KW"/>
</dbReference>
<dbReference type="PATRIC" id="fig|864564.6.peg.651"/>
<keyword evidence="11" id="KW-0408">Iron</keyword>
<dbReference type="HOGENOM" id="CLU_044838_1_0_11"/>
<proteinExistence type="inferred from homology"/>
<evidence type="ECO:0000313" key="17">
    <source>
        <dbReference type="EMBL" id="EFT84053.1"/>
    </source>
</evidence>
<feature type="compositionally biased region" description="Low complexity" evidence="15">
    <location>
        <begin position="81"/>
        <end position="90"/>
    </location>
</feature>
<dbReference type="InterPro" id="IPR009051">
    <property type="entry name" value="Helical_ferredxn"/>
</dbReference>